<dbReference type="AlphaFoldDB" id="A0A8K0X280"/>
<dbReference type="PROSITE" id="PS50297">
    <property type="entry name" value="ANK_REP_REGION"/>
    <property type="match status" value="1"/>
</dbReference>
<dbReference type="InterPro" id="IPR054471">
    <property type="entry name" value="GPIID_WHD"/>
</dbReference>
<dbReference type="Proteomes" id="UP000813385">
    <property type="component" value="Unassembled WGS sequence"/>
</dbReference>
<keyword evidence="1" id="KW-0677">Repeat</keyword>
<evidence type="ECO:0000313" key="5">
    <source>
        <dbReference type="EMBL" id="KAH7358175.1"/>
    </source>
</evidence>
<dbReference type="InterPro" id="IPR027417">
    <property type="entry name" value="P-loop_NTPase"/>
</dbReference>
<evidence type="ECO:0000256" key="2">
    <source>
        <dbReference type="PROSITE-ProRule" id="PRU00023"/>
    </source>
</evidence>
<evidence type="ECO:0000259" key="4">
    <source>
        <dbReference type="PROSITE" id="PS50837"/>
    </source>
</evidence>
<dbReference type="OrthoDB" id="194358at2759"/>
<dbReference type="Pfam" id="PF24883">
    <property type="entry name" value="NPHP3_N"/>
    <property type="match status" value="1"/>
</dbReference>
<reference evidence="5" key="1">
    <citation type="journal article" date="2021" name="Nat. Commun.">
        <title>Genetic determinants of endophytism in the Arabidopsis root mycobiome.</title>
        <authorList>
            <person name="Mesny F."/>
            <person name="Miyauchi S."/>
            <person name="Thiergart T."/>
            <person name="Pickel B."/>
            <person name="Atanasova L."/>
            <person name="Karlsson M."/>
            <person name="Huettel B."/>
            <person name="Barry K.W."/>
            <person name="Haridas S."/>
            <person name="Chen C."/>
            <person name="Bauer D."/>
            <person name="Andreopoulos W."/>
            <person name="Pangilinan J."/>
            <person name="LaButti K."/>
            <person name="Riley R."/>
            <person name="Lipzen A."/>
            <person name="Clum A."/>
            <person name="Drula E."/>
            <person name="Henrissat B."/>
            <person name="Kohler A."/>
            <person name="Grigoriev I.V."/>
            <person name="Martin F.M."/>
            <person name="Hacquard S."/>
        </authorList>
    </citation>
    <scope>NUCLEOTIDE SEQUENCE</scope>
    <source>
        <strain evidence="5">MPI-CAGE-AT-0016</strain>
    </source>
</reference>
<dbReference type="PROSITE" id="PS50088">
    <property type="entry name" value="ANK_REPEAT"/>
    <property type="match status" value="2"/>
</dbReference>
<organism evidence="5 6">
    <name type="scientific">Plectosphaerella cucumerina</name>
    <dbReference type="NCBI Taxonomy" id="40658"/>
    <lineage>
        <taxon>Eukaryota</taxon>
        <taxon>Fungi</taxon>
        <taxon>Dikarya</taxon>
        <taxon>Ascomycota</taxon>
        <taxon>Pezizomycotina</taxon>
        <taxon>Sordariomycetes</taxon>
        <taxon>Hypocreomycetidae</taxon>
        <taxon>Glomerellales</taxon>
        <taxon>Plectosphaerellaceae</taxon>
        <taxon>Plectosphaerella</taxon>
    </lineage>
</organism>
<dbReference type="PANTHER" id="PTHR10039:SF14">
    <property type="entry name" value="NACHT DOMAIN-CONTAINING PROTEIN"/>
    <property type="match status" value="1"/>
</dbReference>
<dbReference type="Pfam" id="PF12796">
    <property type="entry name" value="Ank_2"/>
    <property type="match status" value="1"/>
</dbReference>
<dbReference type="PANTHER" id="PTHR10039">
    <property type="entry name" value="AMELOGENIN"/>
    <property type="match status" value="1"/>
</dbReference>
<feature type="repeat" description="ANK" evidence="2">
    <location>
        <begin position="1083"/>
        <end position="1115"/>
    </location>
</feature>
<feature type="repeat" description="ANK" evidence="2">
    <location>
        <begin position="1035"/>
        <end position="1067"/>
    </location>
</feature>
<dbReference type="Pfam" id="PF00023">
    <property type="entry name" value="Ank"/>
    <property type="match status" value="1"/>
</dbReference>
<dbReference type="SUPFAM" id="SSF53474">
    <property type="entry name" value="alpha/beta-Hydrolases"/>
    <property type="match status" value="1"/>
</dbReference>
<comment type="caution">
    <text evidence="5">The sequence shown here is derived from an EMBL/GenBank/DDBJ whole genome shotgun (WGS) entry which is preliminary data.</text>
</comment>
<dbReference type="Gene3D" id="3.40.50.300">
    <property type="entry name" value="P-loop containing nucleotide triphosphate hydrolases"/>
    <property type="match status" value="1"/>
</dbReference>
<protein>
    <recommendedName>
        <fullName evidence="4">NACHT domain-containing protein</fullName>
    </recommendedName>
</protein>
<dbReference type="EMBL" id="JAGPXD010000004">
    <property type="protein sequence ID" value="KAH7358175.1"/>
    <property type="molecule type" value="Genomic_DNA"/>
</dbReference>
<dbReference type="SMART" id="SM00248">
    <property type="entry name" value="ANK"/>
    <property type="match status" value="4"/>
</dbReference>
<evidence type="ECO:0000256" key="3">
    <source>
        <dbReference type="SAM" id="MobiDB-lite"/>
    </source>
</evidence>
<proteinExistence type="predicted"/>
<dbReference type="InterPro" id="IPR007111">
    <property type="entry name" value="NACHT_NTPase"/>
</dbReference>
<dbReference type="Pfam" id="PF22939">
    <property type="entry name" value="WHD_GPIID"/>
    <property type="match status" value="1"/>
</dbReference>
<dbReference type="InterPro" id="IPR002110">
    <property type="entry name" value="Ankyrin_rpt"/>
</dbReference>
<dbReference type="PROSITE" id="PS50837">
    <property type="entry name" value="NACHT"/>
    <property type="match status" value="1"/>
</dbReference>
<keyword evidence="2" id="KW-0040">ANK repeat</keyword>
<dbReference type="SUPFAM" id="SSF52540">
    <property type="entry name" value="P-loop containing nucleoside triphosphate hydrolases"/>
    <property type="match status" value="1"/>
</dbReference>
<sequence>MAARAVRLRPPALWVEWNLVWTSYAVSALRLTILQSWKLSHCILAIEKQQAPRLSSHLTLWPGVIRLEVSNMFSSSHTPHPCLLPGDSSSVAQADFMPDVGRHIFGDKNDSILLINNYERQGAEHQQDRAVTNTNHFEVRPSRRPQKEGFFSQFQWTKSTTNAEQKDAAETPQRDGYNVDYITGLLQTSNSNNIFEHATTMRVTLERELEHHNVPIIFVVHSLGGVIVKDVINISDFLRDRTKLVIFFGTPHRGNANAGWGELAATFGRYFFFLDTNASLVRDLALHNQILDRIHRQFVENITSKGIRIHSFQESRMTGALRSKIVENFSSRMDIGKLETVEAIDADHSNMVKFSKDTDAGYKAVLKVLEFFIRQIVQSATPPAPPTPAAPTDLHHPVGDQPRGAPLLLGQPPRDDGSQMTRPTDIPSVDTTQPAQALFLDTKDHENIQKFSSDYPAARSGVVDRFPGTCEWIVQHAEFERWSKAGDISTPLWISGHPGMGKTVMSKFLLDHFEQMDPPHQTLYFFFNDRDNDKKTAVSFLKAAIHQLIQHSQFLYHTYVKVKLAAFGDRLYDSFGMLWDVFFDMTQDPVLGPTLCVIDALDECETVSRQELISRIGRHFSPTLTPEASSRASKTFKLLLTSRPYGDILANWSHFHIIHLRTEREDFQINSDIGLFVETEVERLSTLRGYSEELQDTVGLALVEGADGMFLWAALMVKVLETTPVSRVRERLASLPSGIDELYDRILAEVPEDLVSTVSAILKWVAFAFRPLSIDELGVACALDSAPYESIASIPEEVRTGIRGDLGLCGPILKVKNDHVHLVHQTTKEYLVRRCVTDTAIGALIPTPRAANSQLALACMRFINSAEVDDVMARAESQRGRWHSEPVPFTNYASSYWGSHVCETGTITEDDLLWLELCLALESAAKLRWLADTTIGCYRNPRPVEYHLWREWFNNNFLSPVHILLDCECESASALYTKSGQYKASTQDASGRFLLHMATERGFHQVMIDLLRTEPDAANLYQGRKGKENRSTDSVTSTPLHIAATRGDVAAIEILLRNGASVDKAETRWELRELFGIGTTVVQTRTALHCATTGNHLAAVRRLLDASAGIDDSETKKEELPFFGRMVSMSEDWTALHAAASLNFVAISHLLLQRGAATVTGSDGRVFAPYEYTKVEPLYHKVCELKPRWPNGRVALQGRLR</sequence>
<evidence type="ECO:0000256" key="1">
    <source>
        <dbReference type="ARBA" id="ARBA00022737"/>
    </source>
</evidence>
<gene>
    <name evidence="5" type="ORF">B0T11DRAFT_319313</name>
</gene>
<accession>A0A8K0X280</accession>
<dbReference type="InterPro" id="IPR056884">
    <property type="entry name" value="NPHP3-like_N"/>
</dbReference>
<dbReference type="Gene3D" id="1.25.40.20">
    <property type="entry name" value="Ankyrin repeat-containing domain"/>
    <property type="match status" value="1"/>
</dbReference>
<keyword evidence="6" id="KW-1185">Reference proteome</keyword>
<evidence type="ECO:0000313" key="6">
    <source>
        <dbReference type="Proteomes" id="UP000813385"/>
    </source>
</evidence>
<dbReference type="Gene3D" id="3.40.50.1820">
    <property type="entry name" value="alpha/beta hydrolase"/>
    <property type="match status" value="1"/>
</dbReference>
<dbReference type="InterPro" id="IPR036770">
    <property type="entry name" value="Ankyrin_rpt-contain_sf"/>
</dbReference>
<dbReference type="SUPFAM" id="SSF48403">
    <property type="entry name" value="Ankyrin repeat"/>
    <property type="match status" value="1"/>
</dbReference>
<dbReference type="InterPro" id="IPR029058">
    <property type="entry name" value="AB_hydrolase_fold"/>
</dbReference>
<name>A0A8K0X280_9PEZI</name>
<feature type="domain" description="NACHT" evidence="4">
    <location>
        <begin position="490"/>
        <end position="644"/>
    </location>
</feature>
<feature type="region of interest" description="Disordered" evidence="3">
    <location>
        <begin position="382"/>
        <end position="430"/>
    </location>
</feature>